<name>A0ABV4NUM4_9GAMM</name>
<organism evidence="1 2">
    <name type="scientific">Microbulbifer epialgicus</name>
    <dbReference type="NCBI Taxonomy" id="393907"/>
    <lineage>
        <taxon>Bacteria</taxon>
        <taxon>Pseudomonadati</taxon>
        <taxon>Pseudomonadota</taxon>
        <taxon>Gammaproteobacteria</taxon>
        <taxon>Cellvibrionales</taxon>
        <taxon>Microbulbiferaceae</taxon>
        <taxon>Microbulbifer</taxon>
    </lineage>
</organism>
<comment type="caution">
    <text evidence="1">The sequence shown here is derived from an EMBL/GenBank/DDBJ whole genome shotgun (WGS) entry which is preliminary data.</text>
</comment>
<sequence length="219" mass="25328">MYYIKALKREEFEAPEKDSLNWNPDTTEFQLLRKNNFTCDCCGLISRPHQEVKSGYMEVCYIEDKNHILCNICAQSQYVGRKVNGRPNHGFIFYCPDLTQGQISSLALWSFVAKYRENQFSQSANRLVSLILSDLVEPVSYIIPGFTSGDVQEFADIYKHLPPKLMETGDQLFSNLKYWPNEIVFEPQIRFWNAASFHNINEDLEAMCQKVTVASNVLE</sequence>
<accession>A0ABV4NUM4</accession>
<dbReference type="RefSeq" id="WP_371837038.1">
    <property type="nucleotide sequence ID" value="NZ_JBGMEK010000001.1"/>
</dbReference>
<gene>
    <name evidence="1" type="ORF">ACCI49_00675</name>
</gene>
<dbReference type="EMBL" id="JBGMEK010000001">
    <property type="protein sequence ID" value="MFA0809417.1"/>
    <property type="molecule type" value="Genomic_DNA"/>
</dbReference>
<evidence type="ECO:0000313" key="2">
    <source>
        <dbReference type="Proteomes" id="UP001569428"/>
    </source>
</evidence>
<dbReference type="Proteomes" id="UP001569428">
    <property type="component" value="Unassembled WGS sequence"/>
</dbReference>
<keyword evidence="2" id="KW-1185">Reference proteome</keyword>
<protein>
    <submittedName>
        <fullName evidence="1">Uncharacterized protein</fullName>
    </submittedName>
</protein>
<proteinExistence type="predicted"/>
<evidence type="ECO:0000313" key="1">
    <source>
        <dbReference type="EMBL" id="MFA0809417.1"/>
    </source>
</evidence>
<reference evidence="1 2" key="1">
    <citation type="submission" date="2024-08" db="EMBL/GenBank/DDBJ databases">
        <authorList>
            <person name="Ishaq N."/>
        </authorList>
    </citation>
    <scope>NUCLEOTIDE SEQUENCE [LARGE SCALE GENOMIC DNA]</scope>
    <source>
        <strain evidence="1 2">DSM 18651</strain>
    </source>
</reference>